<evidence type="ECO:0000313" key="1">
    <source>
        <dbReference type="EMBL" id="KIW84616.1"/>
    </source>
</evidence>
<gene>
    <name evidence="1" type="ORF">Z517_00004</name>
</gene>
<name>A0A0D2E3I6_9EURO</name>
<keyword evidence="2" id="KW-1185">Reference proteome</keyword>
<dbReference type="VEuPathDB" id="FungiDB:Z517_00004"/>
<evidence type="ECO:0000313" key="2">
    <source>
        <dbReference type="Proteomes" id="UP000053029"/>
    </source>
</evidence>
<dbReference type="HOGENOM" id="CLU_432139_0_0_1"/>
<accession>A0A0D2E3I6</accession>
<proteinExistence type="predicted"/>
<sequence length="633" mass="72084">MSVVAVPYGPTFDTPYAHGNNDATFGAGDELDRSIPNPRCLPGPYSPGDKLFFKKMVDGECESYFTVVQVLEGRKGQGCTMSCCLLVTVHRADKAVPPIHHGLRYVLKVFDFKYSQGLRAQYNCGPFTLECAATLDQLTANDECLDLTYWRQENADLEWNQRALLEKLVGRASTSRLDLVRFNLDVSYADVRTDDPNFPVRSLPAAEKEAFLFTLMQQDYSHQRKCFDAVNGLDGFLSFITSGFIVRAREQATPAPQLHHYPVIITSFIEDANTLETLYLAKENPGAPENGAGTKKRLLLDEHWQTIHRQILDLAYRLWLQGLHYDDVAGANFLIVGDKPSQFRIVLVDVGGLKILDEEHVELYLRDRGRRRYLESKPEPLVQQYEDHTKYQVKEDLVDLEDKLQRLMVSIASPSYIKSNAFRSMPTKRFRRFGCGLQRNCDATVWRFLFETLVASLARSRFGEDPAMVAAILRHARQTLESQYIRCHVIAPWGYYAFLRMAVLFRPIGHPTDEIELLYPPKSKRLQDALQKCPGGAATIPFKRFQLWAKASDLWDDAPWSDPSVRSARVLLILEERQEEQSEGFISTLRKTTVITDELLRAGNGILWSEDDIARSRPPLTNDPIQQIPRKDA</sequence>
<protein>
    <recommendedName>
        <fullName evidence="3">Protein kinase domain-containing protein</fullName>
    </recommendedName>
</protein>
<dbReference type="GeneID" id="25299494"/>
<dbReference type="AlphaFoldDB" id="A0A0D2E3I6"/>
<evidence type="ECO:0008006" key="3">
    <source>
        <dbReference type="Google" id="ProtNLM"/>
    </source>
</evidence>
<dbReference type="RefSeq" id="XP_013288424.1">
    <property type="nucleotide sequence ID" value="XM_013432970.1"/>
</dbReference>
<reference evidence="1 2" key="1">
    <citation type="submission" date="2015-01" db="EMBL/GenBank/DDBJ databases">
        <title>The Genome Sequence of Fonsecaea pedrosoi CBS 271.37.</title>
        <authorList>
            <consortium name="The Broad Institute Genomics Platform"/>
            <person name="Cuomo C."/>
            <person name="de Hoog S."/>
            <person name="Gorbushina A."/>
            <person name="Stielow B."/>
            <person name="Teixiera M."/>
            <person name="Abouelleil A."/>
            <person name="Chapman S.B."/>
            <person name="Priest M."/>
            <person name="Young S.K."/>
            <person name="Wortman J."/>
            <person name="Nusbaum C."/>
            <person name="Birren B."/>
        </authorList>
    </citation>
    <scope>NUCLEOTIDE SEQUENCE [LARGE SCALE GENOMIC DNA]</scope>
    <source>
        <strain evidence="1 2">CBS 271.37</strain>
    </source>
</reference>
<organism evidence="1 2">
    <name type="scientific">Fonsecaea pedrosoi CBS 271.37</name>
    <dbReference type="NCBI Taxonomy" id="1442368"/>
    <lineage>
        <taxon>Eukaryota</taxon>
        <taxon>Fungi</taxon>
        <taxon>Dikarya</taxon>
        <taxon>Ascomycota</taxon>
        <taxon>Pezizomycotina</taxon>
        <taxon>Eurotiomycetes</taxon>
        <taxon>Chaetothyriomycetidae</taxon>
        <taxon>Chaetothyriales</taxon>
        <taxon>Herpotrichiellaceae</taxon>
        <taxon>Fonsecaea</taxon>
    </lineage>
</organism>
<dbReference type="Proteomes" id="UP000053029">
    <property type="component" value="Unassembled WGS sequence"/>
</dbReference>
<dbReference type="EMBL" id="KN846969">
    <property type="protein sequence ID" value="KIW84616.1"/>
    <property type="molecule type" value="Genomic_DNA"/>
</dbReference>